<organism evidence="2 3">
    <name type="scientific">Stephania japonica</name>
    <dbReference type="NCBI Taxonomy" id="461633"/>
    <lineage>
        <taxon>Eukaryota</taxon>
        <taxon>Viridiplantae</taxon>
        <taxon>Streptophyta</taxon>
        <taxon>Embryophyta</taxon>
        <taxon>Tracheophyta</taxon>
        <taxon>Spermatophyta</taxon>
        <taxon>Magnoliopsida</taxon>
        <taxon>Ranunculales</taxon>
        <taxon>Menispermaceae</taxon>
        <taxon>Menispermoideae</taxon>
        <taxon>Cissampelideae</taxon>
        <taxon>Stephania</taxon>
    </lineage>
</organism>
<name>A0AAP0PWV8_9MAGN</name>
<protein>
    <submittedName>
        <fullName evidence="2">Uncharacterized protein</fullName>
    </submittedName>
</protein>
<evidence type="ECO:0000256" key="1">
    <source>
        <dbReference type="SAM" id="Phobius"/>
    </source>
</evidence>
<keyword evidence="1" id="KW-0472">Membrane</keyword>
<evidence type="ECO:0000313" key="2">
    <source>
        <dbReference type="EMBL" id="KAK9155726.1"/>
    </source>
</evidence>
<sequence>MRRHDEAGSSRPIFADDEPFDQFKKEFKEMQTMILKMVNDTSVNRDNCLKCKDGYIVWNRVSWRDQLCKKGKMMLMMMMMMMMLTMTQRLKMMNDNFFFTTSKKETMVYMMDAVHFYDDFFGNLFCVLII</sequence>
<proteinExistence type="predicted"/>
<keyword evidence="1" id="KW-0812">Transmembrane</keyword>
<accession>A0AAP0PWV8</accession>
<dbReference type="Proteomes" id="UP001417504">
    <property type="component" value="Unassembled WGS sequence"/>
</dbReference>
<reference evidence="2 3" key="1">
    <citation type="submission" date="2024-01" db="EMBL/GenBank/DDBJ databases">
        <title>Genome assemblies of Stephania.</title>
        <authorList>
            <person name="Yang L."/>
        </authorList>
    </citation>
    <scope>NUCLEOTIDE SEQUENCE [LARGE SCALE GENOMIC DNA]</scope>
    <source>
        <strain evidence="2">QJT</strain>
        <tissue evidence="2">Leaf</tissue>
    </source>
</reference>
<feature type="transmembrane region" description="Helical" evidence="1">
    <location>
        <begin position="73"/>
        <end position="90"/>
    </location>
</feature>
<evidence type="ECO:0000313" key="3">
    <source>
        <dbReference type="Proteomes" id="UP001417504"/>
    </source>
</evidence>
<dbReference type="EMBL" id="JBBNAE010000001">
    <property type="protein sequence ID" value="KAK9155726.1"/>
    <property type="molecule type" value="Genomic_DNA"/>
</dbReference>
<gene>
    <name evidence="2" type="ORF">Sjap_003206</name>
</gene>
<dbReference type="AlphaFoldDB" id="A0AAP0PWV8"/>
<keyword evidence="1" id="KW-1133">Transmembrane helix</keyword>
<keyword evidence="3" id="KW-1185">Reference proteome</keyword>
<comment type="caution">
    <text evidence="2">The sequence shown here is derived from an EMBL/GenBank/DDBJ whole genome shotgun (WGS) entry which is preliminary data.</text>
</comment>